<protein>
    <submittedName>
        <fullName evidence="2">Uncharacterized protein</fullName>
    </submittedName>
</protein>
<proteinExistence type="predicted"/>
<reference evidence="2 3" key="1">
    <citation type="submission" date="2018-10" db="EMBL/GenBank/DDBJ databases">
        <title>A high-quality apple genome assembly.</title>
        <authorList>
            <person name="Hu J."/>
        </authorList>
    </citation>
    <scope>NUCLEOTIDE SEQUENCE [LARGE SCALE GENOMIC DNA]</scope>
    <source>
        <strain evidence="3">cv. HFTH1</strain>
        <tissue evidence="2">Young leaf</tissue>
    </source>
</reference>
<evidence type="ECO:0000256" key="1">
    <source>
        <dbReference type="SAM" id="MobiDB-lite"/>
    </source>
</evidence>
<sequence length="96" mass="10115">MSQLIRSHKAVTTAPRSMPPPPIAAATTPAEMDPRLANLLDPVDLVRPRVPQTPASSASLMALLAASIMCGHHHLCKIDTTSASTTEALGSQLEFC</sequence>
<keyword evidence="3" id="KW-1185">Reference proteome</keyword>
<accession>A0A498I9K1</accession>
<name>A0A498I9K1_MALDO</name>
<evidence type="ECO:0000313" key="2">
    <source>
        <dbReference type="EMBL" id="RXH79840.1"/>
    </source>
</evidence>
<dbReference type="Proteomes" id="UP000290289">
    <property type="component" value="Chromosome 13"/>
</dbReference>
<gene>
    <name evidence="2" type="ORF">DVH24_040987</name>
</gene>
<dbReference type="EMBL" id="RDQH01000339">
    <property type="protein sequence ID" value="RXH79840.1"/>
    <property type="molecule type" value="Genomic_DNA"/>
</dbReference>
<feature type="region of interest" description="Disordered" evidence="1">
    <location>
        <begin position="1"/>
        <end position="25"/>
    </location>
</feature>
<organism evidence="2 3">
    <name type="scientific">Malus domestica</name>
    <name type="common">Apple</name>
    <name type="synonym">Pyrus malus</name>
    <dbReference type="NCBI Taxonomy" id="3750"/>
    <lineage>
        <taxon>Eukaryota</taxon>
        <taxon>Viridiplantae</taxon>
        <taxon>Streptophyta</taxon>
        <taxon>Embryophyta</taxon>
        <taxon>Tracheophyta</taxon>
        <taxon>Spermatophyta</taxon>
        <taxon>Magnoliopsida</taxon>
        <taxon>eudicotyledons</taxon>
        <taxon>Gunneridae</taxon>
        <taxon>Pentapetalae</taxon>
        <taxon>rosids</taxon>
        <taxon>fabids</taxon>
        <taxon>Rosales</taxon>
        <taxon>Rosaceae</taxon>
        <taxon>Amygdaloideae</taxon>
        <taxon>Maleae</taxon>
        <taxon>Malus</taxon>
    </lineage>
</organism>
<comment type="caution">
    <text evidence="2">The sequence shown here is derived from an EMBL/GenBank/DDBJ whole genome shotgun (WGS) entry which is preliminary data.</text>
</comment>
<dbReference type="AlphaFoldDB" id="A0A498I9K1"/>
<evidence type="ECO:0000313" key="3">
    <source>
        <dbReference type="Proteomes" id="UP000290289"/>
    </source>
</evidence>